<reference evidence="1 2" key="2">
    <citation type="submission" date="2018-11" db="EMBL/GenBank/DDBJ databases">
        <authorList>
            <consortium name="Pathogen Informatics"/>
        </authorList>
    </citation>
    <scope>NUCLEOTIDE SEQUENCE [LARGE SCALE GENOMIC DNA]</scope>
</reference>
<dbReference type="OrthoDB" id="1690264at2759"/>
<accession>A0A0M3IZU2</accession>
<gene>
    <name evidence="1" type="ORF">ASIM_LOCUS675</name>
</gene>
<dbReference type="WBParaSite" id="ASIM_0000077501-mRNA-1">
    <property type="protein sequence ID" value="ASIM_0000077501-mRNA-1"/>
    <property type="gene ID" value="ASIM_0000077501"/>
</dbReference>
<organism evidence="3">
    <name type="scientific">Anisakis simplex</name>
    <name type="common">Herring worm</name>
    <dbReference type="NCBI Taxonomy" id="6269"/>
    <lineage>
        <taxon>Eukaryota</taxon>
        <taxon>Metazoa</taxon>
        <taxon>Ecdysozoa</taxon>
        <taxon>Nematoda</taxon>
        <taxon>Chromadorea</taxon>
        <taxon>Rhabditida</taxon>
        <taxon>Spirurina</taxon>
        <taxon>Ascaridomorpha</taxon>
        <taxon>Ascaridoidea</taxon>
        <taxon>Anisakidae</taxon>
        <taxon>Anisakis</taxon>
        <taxon>Anisakis simplex complex</taxon>
    </lineage>
</organism>
<keyword evidence="2" id="KW-1185">Reference proteome</keyword>
<dbReference type="AntiFam" id="ANF00275">
    <property type="entry name" value="Spurious translation from rRNA (DUF6467)"/>
</dbReference>
<proteinExistence type="predicted"/>
<dbReference type="AlphaFoldDB" id="A0A0M3IZU2"/>
<name>A0A0M3IZU2_ANISI</name>
<evidence type="ECO:0000313" key="2">
    <source>
        <dbReference type="Proteomes" id="UP000267096"/>
    </source>
</evidence>
<evidence type="ECO:0000313" key="1">
    <source>
        <dbReference type="EMBL" id="VDK17967.1"/>
    </source>
</evidence>
<dbReference type="Proteomes" id="UP000267096">
    <property type="component" value="Unassembled WGS sequence"/>
</dbReference>
<protein>
    <submittedName>
        <fullName evidence="3">Ald_Xan_dh_C2 domain-containing protein</fullName>
    </submittedName>
</protein>
<dbReference type="EMBL" id="UYRR01000516">
    <property type="protein sequence ID" value="VDK17967.1"/>
    <property type="molecule type" value="Genomic_DNA"/>
</dbReference>
<sequence length="104" mass="11247">MGLANAKLLIEAPVNGGRNYNGPKVGGFEAWTPVRVEPTLKYHPGNFEVLTQVRYPDRGQCMAKARLTARQTRRAGTKVGLSDPVVLYGRAIAQRIKGTPGITG</sequence>
<reference evidence="3" key="1">
    <citation type="submission" date="2017-02" db="UniProtKB">
        <authorList>
            <consortium name="WormBaseParasite"/>
        </authorList>
    </citation>
    <scope>IDENTIFICATION</scope>
</reference>
<evidence type="ECO:0000313" key="3">
    <source>
        <dbReference type="WBParaSite" id="ASIM_0000077501-mRNA-1"/>
    </source>
</evidence>